<dbReference type="PANTHER" id="PTHR34219">
    <property type="entry name" value="IRON-REGULATED INNER MEMBRANE PROTEIN-RELATED"/>
    <property type="match status" value="1"/>
</dbReference>
<gene>
    <name evidence="2" type="ORF">JYP50_00020</name>
</gene>
<feature type="transmembrane region" description="Helical" evidence="1">
    <location>
        <begin position="211"/>
        <end position="235"/>
    </location>
</feature>
<protein>
    <submittedName>
        <fullName evidence="2">PepSY domain-containing protein</fullName>
    </submittedName>
</protein>
<keyword evidence="1" id="KW-0812">Transmembrane</keyword>
<name>A0A939DC95_9GAMM</name>
<feature type="transmembrane region" description="Helical" evidence="1">
    <location>
        <begin position="462"/>
        <end position="486"/>
    </location>
</feature>
<dbReference type="InterPro" id="IPR005625">
    <property type="entry name" value="PepSY-ass_TM"/>
</dbReference>
<organism evidence="2 3">
    <name type="scientific">Parahaliea mediterranea</name>
    <dbReference type="NCBI Taxonomy" id="651086"/>
    <lineage>
        <taxon>Bacteria</taxon>
        <taxon>Pseudomonadati</taxon>
        <taxon>Pseudomonadota</taxon>
        <taxon>Gammaproteobacteria</taxon>
        <taxon>Cellvibrionales</taxon>
        <taxon>Halieaceae</taxon>
        <taxon>Parahaliea</taxon>
    </lineage>
</organism>
<dbReference type="Proteomes" id="UP000664303">
    <property type="component" value="Unassembled WGS sequence"/>
</dbReference>
<comment type="caution">
    <text evidence="2">The sequence shown here is derived from an EMBL/GenBank/DDBJ whole genome shotgun (WGS) entry which is preliminary data.</text>
</comment>
<dbReference type="AlphaFoldDB" id="A0A939DC95"/>
<dbReference type="Pfam" id="PF03929">
    <property type="entry name" value="PepSY_TM"/>
    <property type="match status" value="1"/>
</dbReference>
<keyword evidence="3" id="KW-1185">Reference proteome</keyword>
<sequence length="495" mass="55928">MKIKRWIYLTHRWLGIGMCLLMAMWFFTGVVMMYVGFPALSVSERLQGLPVLEPAQLRVPVSRLLERLPPEGEVVSLRLTTVLERPAYVLLDGSGNRHVLFADNGEWLGEVGARQALRAAAQFAASHGLALAPGARAESLAMDQWTVSSSLHGHRPLYRVPLADAAGTELYVSSRTAEVVRDTTSRERVWNWLGANLHWLYPMQLRRHPTLWHWVIVVLSIIGLVSIVTGGIVGVQRLRIRRRYRGRDITPYRGMMKWHHILGLVTLVFLLTFMLSGLLSMNPFGVFSARQPGVDVKRALTGGTTVADHRRDVPAMAHLHGALSRGEPVREVRWLRLGGRGYQVLIADAHRYRALLPPDWPADATPADLARRAITASLPPGAVVDARELQHYDNYYYSHHQRWRPLPVLRMRTSGPLGSWFYIDASTGELLQWTTTKNRVQRWLYHGLHSLDFAFLINRRPLWDAVVIALSALGMALSGSSVIVAWRRLRPRRAP</sequence>
<evidence type="ECO:0000256" key="1">
    <source>
        <dbReference type="SAM" id="Phobius"/>
    </source>
</evidence>
<evidence type="ECO:0000313" key="2">
    <source>
        <dbReference type="EMBL" id="MBN7794952.1"/>
    </source>
</evidence>
<keyword evidence="1" id="KW-1133">Transmembrane helix</keyword>
<feature type="transmembrane region" description="Helical" evidence="1">
    <location>
        <begin position="261"/>
        <end position="281"/>
    </location>
</feature>
<accession>A0A939DC95</accession>
<proteinExistence type="predicted"/>
<feature type="transmembrane region" description="Helical" evidence="1">
    <location>
        <begin position="12"/>
        <end position="37"/>
    </location>
</feature>
<reference evidence="2" key="1">
    <citation type="submission" date="2021-02" db="EMBL/GenBank/DDBJ databases">
        <title>PHA producing bacteria isolated from coastal sediment in Guangdong, Shenzhen.</title>
        <authorList>
            <person name="Zheng W."/>
            <person name="Yu S."/>
            <person name="Huang Y."/>
        </authorList>
    </citation>
    <scope>NUCLEOTIDE SEQUENCE</scope>
    <source>
        <strain evidence="2">TN14-10</strain>
    </source>
</reference>
<dbReference type="RefSeq" id="WP_206558406.1">
    <property type="nucleotide sequence ID" value="NZ_JAFKCZ010000001.1"/>
</dbReference>
<dbReference type="EMBL" id="JAFKCZ010000001">
    <property type="protein sequence ID" value="MBN7794952.1"/>
    <property type="molecule type" value="Genomic_DNA"/>
</dbReference>
<dbReference type="PANTHER" id="PTHR34219:SF6">
    <property type="entry name" value="BLR3280 PROTEIN"/>
    <property type="match status" value="1"/>
</dbReference>
<keyword evidence="1" id="KW-0472">Membrane</keyword>
<evidence type="ECO:0000313" key="3">
    <source>
        <dbReference type="Proteomes" id="UP000664303"/>
    </source>
</evidence>